<comment type="caution">
    <text evidence="10">Lacks conserved residue(s) required for the propagation of feature annotation.</text>
</comment>
<comment type="caution">
    <text evidence="14">The sequence shown here is derived from an EMBL/GenBank/DDBJ whole genome shotgun (WGS) entry which is preliminary data.</text>
</comment>
<evidence type="ECO:0000256" key="9">
    <source>
        <dbReference type="ARBA" id="ARBA00049563"/>
    </source>
</evidence>
<protein>
    <recommendedName>
        <fullName evidence="10">tRNA dimethylallyltransferase</fullName>
        <ecNumber evidence="10">2.5.1.75</ecNumber>
    </recommendedName>
    <alternativeName>
        <fullName evidence="10">Dimethylallyl diphosphate:tRNA dimethylallyltransferase</fullName>
        <shortName evidence="10">DMAPP:tRNA dimethylallyltransferase</shortName>
        <shortName evidence="10">DMATase</shortName>
    </alternativeName>
    <alternativeName>
        <fullName evidence="10">Isopentenyl-diphosphate:tRNA isopentenyltransferase</fullName>
        <shortName evidence="10">IPP transferase</shortName>
        <shortName evidence="10">IPPT</shortName>
        <shortName evidence="10">IPTase</shortName>
    </alternativeName>
</protein>
<evidence type="ECO:0000256" key="8">
    <source>
        <dbReference type="ARBA" id="ARBA00022842"/>
    </source>
</evidence>
<keyword evidence="7 10" id="KW-0067">ATP-binding</keyword>
<evidence type="ECO:0000313" key="14">
    <source>
        <dbReference type="EMBL" id="MBC8576198.1"/>
    </source>
</evidence>
<comment type="function">
    <text evidence="2 10 12">Catalyzes the transfer of a dimethylallyl group onto the adenine at position 37 in tRNAs that read codons beginning with uridine, leading to the formation of N6-(dimethylallyl)adenosine (i(6)A).</text>
</comment>
<name>A0ABR7NIG1_9FIRM</name>
<proteinExistence type="inferred from homology"/>
<evidence type="ECO:0000256" key="7">
    <source>
        <dbReference type="ARBA" id="ARBA00022840"/>
    </source>
</evidence>
<keyword evidence="4 10" id="KW-0808">Transferase</keyword>
<organism evidence="14 15">
    <name type="scientific">Yanshouia hominis</name>
    <dbReference type="NCBI Taxonomy" id="2763673"/>
    <lineage>
        <taxon>Bacteria</taxon>
        <taxon>Bacillati</taxon>
        <taxon>Bacillota</taxon>
        <taxon>Clostridia</taxon>
        <taxon>Eubacteriales</taxon>
        <taxon>Oscillospiraceae</taxon>
        <taxon>Yanshouia</taxon>
    </lineage>
</organism>
<evidence type="ECO:0000256" key="1">
    <source>
        <dbReference type="ARBA" id="ARBA00001946"/>
    </source>
</evidence>
<gene>
    <name evidence="10 14" type="primary">miaA</name>
    <name evidence="14" type="ORF">H8717_07225</name>
</gene>
<feature type="binding site" evidence="10">
    <location>
        <begin position="48"/>
        <end position="55"/>
    </location>
    <ligand>
        <name>ATP</name>
        <dbReference type="ChEBI" id="CHEBI:30616"/>
    </ligand>
</feature>
<feature type="site" description="Interaction with substrate tRNA" evidence="10">
    <location>
        <position position="139"/>
    </location>
</feature>
<evidence type="ECO:0000256" key="4">
    <source>
        <dbReference type="ARBA" id="ARBA00022679"/>
    </source>
</evidence>
<dbReference type="PANTHER" id="PTHR11088">
    <property type="entry name" value="TRNA DIMETHYLALLYLTRANSFERASE"/>
    <property type="match status" value="1"/>
</dbReference>
<dbReference type="Gene3D" id="3.40.50.300">
    <property type="entry name" value="P-loop containing nucleotide triphosphate hydrolases"/>
    <property type="match status" value="1"/>
</dbReference>
<evidence type="ECO:0000313" key="15">
    <source>
        <dbReference type="Proteomes" id="UP000658131"/>
    </source>
</evidence>
<dbReference type="SUPFAM" id="SSF52540">
    <property type="entry name" value="P-loop containing nucleoside triphosphate hydrolases"/>
    <property type="match status" value="1"/>
</dbReference>
<evidence type="ECO:0000256" key="5">
    <source>
        <dbReference type="ARBA" id="ARBA00022694"/>
    </source>
</evidence>
<sequence>MTPSVTVRTAGRCFCPSPSGKSERCLEGWDNLLKGLEENRIPVLAVVGPTASGKTGLGIELALALGGEVISADSMQIYRGMRIATARPTEEEMRGVPHHLIGFVDPQDRYSVARYLEDAGAAIREAAGRGRLPVLVGGTGLYVDSLLDGITFREERQDESLRRMLAEEADRLGNEAMLEKLAAIDPGYAQTLHPNNRGRILRALELFYGTGVTMSEQLRISRERPSPYRCLRLGIGFSDRRKLYERIDLRVDQMLRDGLLDEVQEFYRRYDPGTAAQAIGCKEFLPFLSGQEPLESCVERLKQETRRYAKRQMTWFRRNSDTVWLLRDEEGVQALTARAVRLAREWLLKNDR</sequence>
<dbReference type="EMBL" id="JACRTB010000009">
    <property type="protein sequence ID" value="MBC8576198.1"/>
    <property type="molecule type" value="Genomic_DNA"/>
</dbReference>
<feature type="binding site" evidence="10">
    <location>
        <begin position="50"/>
        <end position="55"/>
    </location>
    <ligand>
        <name>substrate</name>
    </ligand>
</feature>
<comment type="cofactor">
    <cofactor evidence="1 10">
        <name>Mg(2+)</name>
        <dbReference type="ChEBI" id="CHEBI:18420"/>
    </cofactor>
</comment>
<comment type="subunit">
    <text evidence="10">Monomer.</text>
</comment>
<dbReference type="GO" id="GO:0052381">
    <property type="term" value="F:tRNA dimethylallyltransferase activity"/>
    <property type="evidence" value="ECO:0007669"/>
    <property type="project" value="UniProtKB-EC"/>
</dbReference>
<keyword evidence="5 10" id="KW-0819">tRNA processing</keyword>
<dbReference type="Proteomes" id="UP000658131">
    <property type="component" value="Unassembled WGS sequence"/>
</dbReference>
<evidence type="ECO:0000256" key="2">
    <source>
        <dbReference type="ARBA" id="ARBA00003213"/>
    </source>
</evidence>
<evidence type="ECO:0000256" key="10">
    <source>
        <dbReference type="HAMAP-Rule" id="MF_00185"/>
    </source>
</evidence>
<keyword evidence="6 10" id="KW-0547">Nucleotide-binding</keyword>
<dbReference type="Pfam" id="PF01715">
    <property type="entry name" value="IPPT"/>
    <property type="match status" value="1"/>
</dbReference>
<evidence type="ECO:0000256" key="11">
    <source>
        <dbReference type="RuleBase" id="RU003783"/>
    </source>
</evidence>
<dbReference type="InterPro" id="IPR018022">
    <property type="entry name" value="IPT"/>
</dbReference>
<feature type="region of interest" description="Interaction with substrate tRNA" evidence="10">
    <location>
        <begin position="73"/>
        <end position="76"/>
    </location>
</feature>
<keyword evidence="15" id="KW-1185">Reference proteome</keyword>
<evidence type="ECO:0000256" key="12">
    <source>
        <dbReference type="RuleBase" id="RU003784"/>
    </source>
</evidence>
<accession>A0ABR7NIG1</accession>
<dbReference type="InterPro" id="IPR027417">
    <property type="entry name" value="P-loop_NTPase"/>
</dbReference>
<dbReference type="HAMAP" id="MF_00185">
    <property type="entry name" value="IPP_trans"/>
    <property type="match status" value="1"/>
</dbReference>
<keyword evidence="8 10" id="KW-0460">Magnesium</keyword>
<comment type="catalytic activity">
    <reaction evidence="9 10 11">
        <text>adenosine(37) in tRNA + dimethylallyl diphosphate = N(6)-dimethylallyladenosine(37) in tRNA + diphosphate</text>
        <dbReference type="Rhea" id="RHEA:26482"/>
        <dbReference type="Rhea" id="RHEA-COMP:10162"/>
        <dbReference type="Rhea" id="RHEA-COMP:10375"/>
        <dbReference type="ChEBI" id="CHEBI:33019"/>
        <dbReference type="ChEBI" id="CHEBI:57623"/>
        <dbReference type="ChEBI" id="CHEBI:74411"/>
        <dbReference type="ChEBI" id="CHEBI:74415"/>
        <dbReference type="EC" id="2.5.1.75"/>
    </reaction>
</comment>
<dbReference type="PANTHER" id="PTHR11088:SF60">
    <property type="entry name" value="TRNA DIMETHYLALLYLTRANSFERASE"/>
    <property type="match status" value="1"/>
</dbReference>
<dbReference type="NCBIfam" id="TIGR00174">
    <property type="entry name" value="miaA"/>
    <property type="match status" value="1"/>
</dbReference>
<evidence type="ECO:0000256" key="6">
    <source>
        <dbReference type="ARBA" id="ARBA00022741"/>
    </source>
</evidence>
<evidence type="ECO:0000256" key="3">
    <source>
        <dbReference type="ARBA" id="ARBA00005842"/>
    </source>
</evidence>
<comment type="similarity">
    <text evidence="3 10 13">Belongs to the IPP transferase family.</text>
</comment>
<reference evidence="14 15" key="1">
    <citation type="submission" date="2020-08" db="EMBL/GenBank/DDBJ databases">
        <title>Genome public.</title>
        <authorList>
            <person name="Liu C."/>
            <person name="Sun Q."/>
        </authorList>
    </citation>
    <scope>NUCLEOTIDE SEQUENCE [LARGE SCALE GENOMIC DNA]</scope>
    <source>
        <strain evidence="14 15">BX1</strain>
    </source>
</reference>
<feature type="site" description="Interaction with substrate tRNA" evidence="10">
    <location>
        <position position="162"/>
    </location>
</feature>
<dbReference type="InterPro" id="IPR039657">
    <property type="entry name" value="Dimethylallyltransferase"/>
</dbReference>
<dbReference type="Gene3D" id="1.10.20.140">
    <property type="match status" value="1"/>
</dbReference>
<evidence type="ECO:0000256" key="13">
    <source>
        <dbReference type="RuleBase" id="RU003785"/>
    </source>
</evidence>
<dbReference type="EC" id="2.5.1.75" evidence="10"/>